<name>A0ABD5UTY1_9EURY</name>
<dbReference type="InterPro" id="IPR006222">
    <property type="entry name" value="GCVT_N"/>
</dbReference>
<sequence length="372" mass="39987">MARRTPPLHAVHEAAGASFVDFGGWDMPVEFDSIRTEHAAVRESAGIFDVSHMGEIEVAGPDATALMQRLTTNDVAALDPGEAQYTAVTDDQGIMLDDVVVYRRFSDDPAYLFVPNAGHDEAAYERWVDHRDAADLDATVKNVTDEWAMVAVQGPDAPDLVAEAADPDSGTGRPDLADVRDLGRFEFDHARIAGVECLLARTGYTGEDGFEVLCASEDAEPVWGALECRPCGLGARDTLRIEMGFLLSGQDFDPDAEPRTPYEAGIGFVVDLDVDFRGRDALAAQSDAGTDERFTGVVLTERGVPRNGYAVTDVDGEEIGHLTSGTMSPTLGEPIGLGYLDADAAEDGAEVGVVVRGERKRARVRSPPFLDR</sequence>
<dbReference type="InterPro" id="IPR027266">
    <property type="entry name" value="TrmE/GcvT-like"/>
</dbReference>
<evidence type="ECO:0000256" key="3">
    <source>
        <dbReference type="ARBA" id="ARBA00022679"/>
    </source>
</evidence>
<dbReference type="GO" id="GO:0004047">
    <property type="term" value="F:aminomethyltransferase activity"/>
    <property type="evidence" value="ECO:0007669"/>
    <property type="project" value="UniProtKB-UniRule"/>
</dbReference>
<keyword evidence="3 5" id="KW-0808">Transferase</keyword>
<dbReference type="RefSeq" id="WP_379744027.1">
    <property type="nucleotide sequence ID" value="NZ_JBHSVN010000001.1"/>
</dbReference>
<evidence type="ECO:0000256" key="2">
    <source>
        <dbReference type="ARBA" id="ARBA00022576"/>
    </source>
</evidence>
<evidence type="ECO:0000259" key="8">
    <source>
        <dbReference type="Pfam" id="PF08669"/>
    </source>
</evidence>
<reference evidence="9 10" key="1">
    <citation type="journal article" date="2019" name="Int. J. Syst. Evol. Microbiol.">
        <title>The Global Catalogue of Microorganisms (GCM) 10K type strain sequencing project: providing services to taxonomists for standard genome sequencing and annotation.</title>
        <authorList>
            <consortium name="The Broad Institute Genomics Platform"/>
            <consortium name="The Broad Institute Genome Sequencing Center for Infectious Disease"/>
            <person name="Wu L."/>
            <person name="Ma J."/>
        </authorList>
    </citation>
    <scope>NUCLEOTIDE SEQUENCE [LARGE SCALE GENOMIC DNA]</scope>
    <source>
        <strain evidence="9 10">SKJ47</strain>
    </source>
</reference>
<dbReference type="AlphaFoldDB" id="A0ABD5UTY1"/>
<feature type="domain" description="Aminomethyltransferase C-terminal" evidence="8">
    <location>
        <begin position="294"/>
        <end position="371"/>
    </location>
</feature>
<feature type="domain" description="GCVT N-terminal" evidence="7">
    <location>
        <begin position="8"/>
        <end position="273"/>
    </location>
</feature>
<evidence type="ECO:0000259" key="7">
    <source>
        <dbReference type="Pfam" id="PF01571"/>
    </source>
</evidence>
<dbReference type="Pfam" id="PF08669">
    <property type="entry name" value="GCV_T_C"/>
    <property type="match status" value="1"/>
</dbReference>
<accession>A0ABD5UTY1</accession>
<proteinExistence type="inferred from homology"/>
<dbReference type="InterPro" id="IPR006223">
    <property type="entry name" value="GcvT"/>
</dbReference>
<dbReference type="EMBL" id="JBHSXL010000009">
    <property type="protein sequence ID" value="MFC6892949.1"/>
    <property type="molecule type" value="Genomic_DNA"/>
</dbReference>
<gene>
    <name evidence="5 9" type="primary">gcvT</name>
    <name evidence="9" type="ORF">ACFQE9_10075</name>
</gene>
<evidence type="ECO:0000256" key="1">
    <source>
        <dbReference type="ARBA" id="ARBA00008609"/>
    </source>
</evidence>
<evidence type="ECO:0000313" key="10">
    <source>
        <dbReference type="Proteomes" id="UP001596296"/>
    </source>
</evidence>
<dbReference type="Proteomes" id="UP001596296">
    <property type="component" value="Unassembled WGS sequence"/>
</dbReference>
<comment type="catalytic activity">
    <reaction evidence="4 5">
        <text>N(6)-[(R)-S(8)-aminomethyldihydrolipoyl]-L-lysyl-[protein] + (6S)-5,6,7,8-tetrahydrofolate = N(6)-[(R)-dihydrolipoyl]-L-lysyl-[protein] + (6R)-5,10-methylene-5,6,7,8-tetrahydrofolate + NH4(+)</text>
        <dbReference type="Rhea" id="RHEA:16945"/>
        <dbReference type="Rhea" id="RHEA-COMP:10475"/>
        <dbReference type="Rhea" id="RHEA-COMP:10492"/>
        <dbReference type="ChEBI" id="CHEBI:15636"/>
        <dbReference type="ChEBI" id="CHEBI:28938"/>
        <dbReference type="ChEBI" id="CHEBI:57453"/>
        <dbReference type="ChEBI" id="CHEBI:83100"/>
        <dbReference type="ChEBI" id="CHEBI:83143"/>
        <dbReference type="EC" id="2.1.2.10"/>
    </reaction>
</comment>
<comment type="caution">
    <text evidence="9">The sequence shown here is derived from an EMBL/GenBank/DDBJ whole genome shotgun (WGS) entry which is preliminary data.</text>
</comment>
<dbReference type="SUPFAM" id="SSF103025">
    <property type="entry name" value="Folate-binding domain"/>
    <property type="match status" value="1"/>
</dbReference>
<dbReference type="InterPro" id="IPR013977">
    <property type="entry name" value="GcvT_C"/>
</dbReference>
<evidence type="ECO:0000256" key="6">
    <source>
        <dbReference type="PIRSR" id="PIRSR006487-1"/>
    </source>
</evidence>
<dbReference type="GO" id="GO:0019464">
    <property type="term" value="P:glycine decarboxylation via glycine cleavage system"/>
    <property type="evidence" value="ECO:0007669"/>
    <property type="project" value="UniProtKB-UniRule"/>
</dbReference>
<dbReference type="EC" id="2.1.2.10" evidence="5"/>
<dbReference type="Pfam" id="PF01571">
    <property type="entry name" value="GCV_T"/>
    <property type="match status" value="1"/>
</dbReference>
<keyword evidence="2 5" id="KW-0032">Aminotransferase</keyword>
<dbReference type="PIRSF" id="PIRSF006487">
    <property type="entry name" value="GcvT"/>
    <property type="match status" value="1"/>
</dbReference>
<dbReference type="PANTHER" id="PTHR43757:SF2">
    <property type="entry name" value="AMINOMETHYLTRANSFERASE, MITOCHONDRIAL"/>
    <property type="match status" value="1"/>
</dbReference>
<dbReference type="Gene3D" id="3.30.1360.120">
    <property type="entry name" value="Probable tRNA modification gtpase trme, domain 1"/>
    <property type="match status" value="1"/>
</dbReference>
<keyword evidence="10" id="KW-1185">Reference proteome</keyword>
<dbReference type="NCBIfam" id="TIGR00528">
    <property type="entry name" value="gcvT"/>
    <property type="match status" value="1"/>
</dbReference>
<comment type="subunit">
    <text evidence="5">The glycine cleavage system is composed of four proteins: P, T, L and H.</text>
</comment>
<dbReference type="NCBIfam" id="NF001567">
    <property type="entry name" value="PRK00389.1"/>
    <property type="match status" value="1"/>
</dbReference>
<dbReference type="InterPro" id="IPR028896">
    <property type="entry name" value="GcvT/YgfZ/DmdA"/>
</dbReference>
<organism evidence="9 10">
    <name type="scientific">Halopenitus salinus</name>
    <dbReference type="NCBI Taxonomy" id="1198295"/>
    <lineage>
        <taxon>Archaea</taxon>
        <taxon>Methanobacteriati</taxon>
        <taxon>Methanobacteriota</taxon>
        <taxon>Stenosarchaea group</taxon>
        <taxon>Halobacteria</taxon>
        <taxon>Halobacteriales</taxon>
        <taxon>Haloferacaceae</taxon>
        <taxon>Halopenitus</taxon>
    </lineage>
</organism>
<dbReference type="InterPro" id="IPR022903">
    <property type="entry name" value="GcvT_bac"/>
</dbReference>
<evidence type="ECO:0000256" key="4">
    <source>
        <dbReference type="ARBA" id="ARBA00047665"/>
    </source>
</evidence>
<evidence type="ECO:0000313" key="9">
    <source>
        <dbReference type="EMBL" id="MFC6892949.1"/>
    </source>
</evidence>
<feature type="binding site" evidence="6">
    <location>
        <position position="211"/>
    </location>
    <ligand>
        <name>substrate</name>
    </ligand>
</feature>
<comment type="function">
    <text evidence="5">The glycine cleavage system catalyzes the degradation of glycine.</text>
</comment>
<evidence type="ECO:0000256" key="5">
    <source>
        <dbReference type="HAMAP-Rule" id="MF_00259"/>
    </source>
</evidence>
<dbReference type="InterPro" id="IPR029043">
    <property type="entry name" value="GcvT/YgfZ_C"/>
</dbReference>
<dbReference type="SUPFAM" id="SSF101790">
    <property type="entry name" value="Aminomethyltransferase beta-barrel domain"/>
    <property type="match status" value="1"/>
</dbReference>
<dbReference type="GO" id="GO:0008483">
    <property type="term" value="F:transaminase activity"/>
    <property type="evidence" value="ECO:0007669"/>
    <property type="project" value="UniProtKB-KW"/>
</dbReference>
<comment type="similarity">
    <text evidence="1 5">Belongs to the GcvT family.</text>
</comment>
<dbReference type="HAMAP" id="MF_00259">
    <property type="entry name" value="GcvT"/>
    <property type="match status" value="1"/>
</dbReference>
<protein>
    <recommendedName>
        <fullName evidence="5">Probable aminomethyltransferase</fullName>
        <ecNumber evidence="5">2.1.2.10</ecNumber>
    </recommendedName>
    <alternativeName>
        <fullName evidence="5">Glycine cleavage system T protein</fullName>
    </alternativeName>
</protein>
<dbReference type="PANTHER" id="PTHR43757">
    <property type="entry name" value="AMINOMETHYLTRANSFERASE"/>
    <property type="match status" value="1"/>
</dbReference>